<gene>
    <name evidence="7" type="ORF">MNBD_GAMMA18-2390</name>
</gene>
<keyword evidence="5 6" id="KW-0472">Membrane</keyword>
<name>A0A3B0ZN57_9ZZZZ</name>
<evidence type="ECO:0000256" key="2">
    <source>
        <dbReference type="ARBA" id="ARBA00022475"/>
    </source>
</evidence>
<dbReference type="NCBIfam" id="NF006518">
    <property type="entry name" value="PRK08965.1-2"/>
    <property type="match status" value="1"/>
</dbReference>
<feature type="transmembrane region" description="Helical" evidence="6">
    <location>
        <begin position="7"/>
        <end position="24"/>
    </location>
</feature>
<dbReference type="InterPro" id="IPR002758">
    <property type="entry name" value="Cation_antiport_E"/>
</dbReference>
<keyword evidence="2" id="KW-1003">Cell membrane</keyword>
<dbReference type="PANTHER" id="PTHR34584">
    <property type="entry name" value="NA(+)/H(+) ANTIPORTER SUBUNIT E1"/>
    <property type="match status" value="1"/>
</dbReference>
<feature type="transmembrane region" description="Helical" evidence="6">
    <location>
        <begin position="30"/>
        <end position="52"/>
    </location>
</feature>
<reference evidence="7" key="1">
    <citation type="submission" date="2018-06" db="EMBL/GenBank/DDBJ databases">
        <authorList>
            <person name="Zhirakovskaya E."/>
        </authorList>
    </citation>
    <scope>NUCLEOTIDE SEQUENCE</scope>
</reference>
<dbReference type="PIRSF" id="PIRSF019239">
    <property type="entry name" value="MrpE"/>
    <property type="match status" value="1"/>
</dbReference>
<dbReference type="GO" id="GO:0008324">
    <property type="term" value="F:monoatomic cation transmembrane transporter activity"/>
    <property type="evidence" value="ECO:0007669"/>
    <property type="project" value="InterPro"/>
</dbReference>
<evidence type="ECO:0000256" key="1">
    <source>
        <dbReference type="ARBA" id="ARBA00004651"/>
    </source>
</evidence>
<evidence type="ECO:0000256" key="4">
    <source>
        <dbReference type="ARBA" id="ARBA00022989"/>
    </source>
</evidence>
<dbReference type="EMBL" id="UOFP01000284">
    <property type="protein sequence ID" value="VAW89623.1"/>
    <property type="molecule type" value="Genomic_DNA"/>
</dbReference>
<organism evidence="7">
    <name type="scientific">hydrothermal vent metagenome</name>
    <dbReference type="NCBI Taxonomy" id="652676"/>
    <lineage>
        <taxon>unclassified sequences</taxon>
        <taxon>metagenomes</taxon>
        <taxon>ecological metagenomes</taxon>
    </lineage>
</organism>
<dbReference type="GO" id="GO:0005886">
    <property type="term" value="C:plasma membrane"/>
    <property type="evidence" value="ECO:0007669"/>
    <property type="project" value="UniProtKB-SubCell"/>
</dbReference>
<dbReference type="PANTHER" id="PTHR34584:SF1">
    <property type="entry name" value="NA(+)_H(+) ANTIPORTER SUBUNIT E1"/>
    <property type="match status" value="1"/>
</dbReference>
<accession>A0A3B0ZN57</accession>
<feature type="transmembrane region" description="Helical" evidence="6">
    <location>
        <begin position="64"/>
        <end position="87"/>
    </location>
</feature>
<keyword evidence="4 6" id="KW-1133">Transmembrane helix</keyword>
<evidence type="ECO:0000256" key="5">
    <source>
        <dbReference type="ARBA" id="ARBA00023136"/>
    </source>
</evidence>
<keyword evidence="3 6" id="KW-0812">Transmembrane</keyword>
<protein>
    <submittedName>
        <fullName evidence="7">Na(+) H(+) antiporter subunit E</fullName>
    </submittedName>
</protein>
<evidence type="ECO:0000313" key="7">
    <source>
        <dbReference type="EMBL" id="VAW89623.1"/>
    </source>
</evidence>
<evidence type="ECO:0000256" key="6">
    <source>
        <dbReference type="SAM" id="Phobius"/>
    </source>
</evidence>
<dbReference type="AlphaFoldDB" id="A0A3B0ZN57"/>
<evidence type="ECO:0000256" key="3">
    <source>
        <dbReference type="ARBA" id="ARBA00022692"/>
    </source>
</evidence>
<proteinExistence type="predicted"/>
<sequence length="165" mass="18152">MSIVKRLLPHPIFSLVLLLVWLLLNDTLSAGHILLGSIIALVLPWATAGFWADRLHLHKPGLALRFLLLVLWDITVANIQVAKLILSPNSKLRPAFVHYPLELDNDFAITVLAATISLTPGTVSIDVSSDHRTLLVHGLDVDDEAALIAEIKSRYEAPIKEIFGC</sequence>
<dbReference type="Pfam" id="PF01899">
    <property type="entry name" value="MNHE"/>
    <property type="match status" value="1"/>
</dbReference>
<comment type="subcellular location">
    <subcellularLocation>
        <location evidence="1">Cell membrane</location>
        <topology evidence="1">Multi-pass membrane protein</topology>
    </subcellularLocation>
</comment>